<evidence type="ECO:0008006" key="3">
    <source>
        <dbReference type="Google" id="ProtNLM"/>
    </source>
</evidence>
<gene>
    <name evidence="1" type="ORF">PIB30_066972</name>
</gene>
<sequence length="235" mass="27922">MLAKELPKKFRYPVEIEPYDGTTDPKHHLDAFENRMLLVNASDVIHTENFSDLADSFMKNFTTHQRLPKTCLNLYSIVKKPEETLQSYLDRFNAECTQIEGLQTHAALMALEIQERSHDYLQQEEGQTVVKTNRNKKDNARKDQFREEKGRIEQRPNISYYNPLNISLAQFLHEVSQVERVQRGQKLVLQIPQTKRTRHGRMQTPSRVCRAKIKNEKFREYTNKYRQRDNDRRAR</sequence>
<evidence type="ECO:0000313" key="1">
    <source>
        <dbReference type="EMBL" id="MED6198508.1"/>
    </source>
</evidence>
<protein>
    <recommendedName>
        <fullName evidence="3">Retrotransposon gag domain-containing protein</fullName>
    </recommendedName>
</protein>
<evidence type="ECO:0000313" key="2">
    <source>
        <dbReference type="Proteomes" id="UP001341840"/>
    </source>
</evidence>
<organism evidence="1 2">
    <name type="scientific">Stylosanthes scabra</name>
    <dbReference type="NCBI Taxonomy" id="79078"/>
    <lineage>
        <taxon>Eukaryota</taxon>
        <taxon>Viridiplantae</taxon>
        <taxon>Streptophyta</taxon>
        <taxon>Embryophyta</taxon>
        <taxon>Tracheophyta</taxon>
        <taxon>Spermatophyta</taxon>
        <taxon>Magnoliopsida</taxon>
        <taxon>eudicotyledons</taxon>
        <taxon>Gunneridae</taxon>
        <taxon>Pentapetalae</taxon>
        <taxon>rosids</taxon>
        <taxon>fabids</taxon>
        <taxon>Fabales</taxon>
        <taxon>Fabaceae</taxon>
        <taxon>Papilionoideae</taxon>
        <taxon>50 kb inversion clade</taxon>
        <taxon>dalbergioids sensu lato</taxon>
        <taxon>Dalbergieae</taxon>
        <taxon>Pterocarpus clade</taxon>
        <taxon>Stylosanthes</taxon>
    </lineage>
</organism>
<reference evidence="1 2" key="1">
    <citation type="journal article" date="2023" name="Plants (Basel)">
        <title>Bridging the Gap: Combining Genomics and Transcriptomics Approaches to Understand Stylosanthes scabra, an Orphan Legume from the Brazilian Caatinga.</title>
        <authorList>
            <person name="Ferreira-Neto J.R.C."/>
            <person name="da Silva M.D."/>
            <person name="Binneck E."/>
            <person name="de Melo N.F."/>
            <person name="da Silva R.H."/>
            <person name="de Melo A.L.T.M."/>
            <person name="Pandolfi V."/>
            <person name="Bustamante F.O."/>
            <person name="Brasileiro-Vidal A.C."/>
            <person name="Benko-Iseppon A.M."/>
        </authorList>
    </citation>
    <scope>NUCLEOTIDE SEQUENCE [LARGE SCALE GENOMIC DNA]</scope>
    <source>
        <tissue evidence="1">Leaves</tissue>
    </source>
</reference>
<proteinExistence type="predicted"/>
<accession>A0ABU6XNE4</accession>
<dbReference type="PANTHER" id="PTHR33223">
    <property type="entry name" value="CCHC-TYPE DOMAIN-CONTAINING PROTEIN"/>
    <property type="match status" value="1"/>
</dbReference>
<keyword evidence="2" id="KW-1185">Reference proteome</keyword>
<name>A0ABU6XNE4_9FABA</name>
<dbReference type="PANTHER" id="PTHR33223:SF10">
    <property type="entry name" value="AMINOTRANSFERASE-LIKE PLANT MOBILE DOMAIN-CONTAINING PROTEIN"/>
    <property type="match status" value="1"/>
</dbReference>
<comment type="caution">
    <text evidence="1">The sequence shown here is derived from an EMBL/GenBank/DDBJ whole genome shotgun (WGS) entry which is preliminary data.</text>
</comment>
<dbReference type="EMBL" id="JASCZI010212140">
    <property type="protein sequence ID" value="MED6198508.1"/>
    <property type="molecule type" value="Genomic_DNA"/>
</dbReference>
<dbReference type="Proteomes" id="UP001341840">
    <property type="component" value="Unassembled WGS sequence"/>
</dbReference>